<evidence type="ECO:0000256" key="1">
    <source>
        <dbReference type="ARBA" id="ARBA00022729"/>
    </source>
</evidence>
<gene>
    <name evidence="3" type="ORF">T190115A13A_120018</name>
</gene>
<dbReference type="Proteomes" id="UP001497602">
    <property type="component" value="Unassembled WGS sequence"/>
</dbReference>
<comment type="caution">
    <text evidence="3">The sequence shown here is derived from an EMBL/GenBank/DDBJ whole genome shotgun (WGS) entry which is preliminary data.</text>
</comment>
<evidence type="ECO:0000313" key="4">
    <source>
        <dbReference type="Proteomes" id="UP001497602"/>
    </source>
</evidence>
<dbReference type="SUPFAM" id="SSF56925">
    <property type="entry name" value="OMPA-like"/>
    <property type="match status" value="1"/>
</dbReference>
<proteinExistence type="predicted"/>
<evidence type="ECO:0000259" key="2">
    <source>
        <dbReference type="Pfam" id="PF13505"/>
    </source>
</evidence>
<dbReference type="InterPro" id="IPR027385">
    <property type="entry name" value="Beta-barrel_OMP"/>
</dbReference>
<keyword evidence="4" id="KW-1185">Reference proteome</keyword>
<accession>A0ABP1F3G6</accession>
<dbReference type="Pfam" id="PF13505">
    <property type="entry name" value="OMP_b-brl"/>
    <property type="match status" value="1"/>
</dbReference>
<dbReference type="RefSeq" id="WP_348705869.1">
    <property type="nucleotide sequence ID" value="NZ_CAXIYA010000036.1"/>
</dbReference>
<organism evidence="3 4">
    <name type="scientific">Tenacibaculum vairaonense</name>
    <dbReference type="NCBI Taxonomy" id="3137860"/>
    <lineage>
        <taxon>Bacteria</taxon>
        <taxon>Pseudomonadati</taxon>
        <taxon>Bacteroidota</taxon>
        <taxon>Flavobacteriia</taxon>
        <taxon>Flavobacteriales</taxon>
        <taxon>Flavobacteriaceae</taxon>
        <taxon>Tenacibaculum</taxon>
    </lineage>
</organism>
<dbReference type="InterPro" id="IPR011250">
    <property type="entry name" value="OMP/PagP_B-barrel"/>
</dbReference>
<name>A0ABP1F3G6_9FLAO</name>
<reference evidence="3 4" key="1">
    <citation type="submission" date="2024-05" db="EMBL/GenBank/DDBJ databases">
        <authorList>
            <person name="Duchaud E."/>
        </authorList>
    </citation>
    <scope>NUCLEOTIDE SEQUENCE [LARGE SCALE GENOMIC DNA]</scope>
    <source>
        <strain evidence="3">Ena-SAMPLE-TAB-13-05-2024-13:56:06:370-140305</strain>
    </source>
</reference>
<sequence length="224" mass="25233">MKKVFLIVMILGFGIANGQEKNNKKTISKGTWHLAGGISLNSSNNSYENFDFNQQADSDSFGFNFSPKIGYTISNNLVVGLGLRYGYHQHENRNIDNSTLNNNSTNVNNSFTIAPYIKKYFSISERFLLSLQGELSYLYSQSKLKNSINNRENKNGFDRYSIGIRPGVTYFVSKNIALEANLGFLGYTTSSPKNYENRNVKASNNNFSFNFNSSNIVFGVAFYL</sequence>
<keyword evidence="1" id="KW-0732">Signal</keyword>
<protein>
    <submittedName>
        <fullName evidence="3">Porin family protein</fullName>
    </submittedName>
</protein>
<evidence type="ECO:0000313" key="3">
    <source>
        <dbReference type="EMBL" id="CAL2105023.1"/>
    </source>
</evidence>
<dbReference type="EMBL" id="CAXJRC010000003">
    <property type="protein sequence ID" value="CAL2105023.1"/>
    <property type="molecule type" value="Genomic_DNA"/>
</dbReference>
<feature type="domain" description="Outer membrane protein beta-barrel" evidence="2">
    <location>
        <begin position="37"/>
        <end position="211"/>
    </location>
</feature>